<evidence type="ECO:0000313" key="3">
    <source>
        <dbReference type="EMBL" id="MCQ8180231.1"/>
    </source>
</evidence>
<evidence type="ECO:0000256" key="1">
    <source>
        <dbReference type="SAM" id="Phobius"/>
    </source>
</evidence>
<keyword evidence="1" id="KW-1133">Transmembrane helix</keyword>
<reference evidence="3 4" key="1">
    <citation type="submission" date="2022-07" db="EMBL/GenBank/DDBJ databases">
        <title>Methylomonas rivi sp. nov., Methylomonas rosea sp. nov., Methylomonas aureus sp. nov. and Methylomonas subterranea sp. nov., four novel methanotrophs isolated from a freshwater creek and the deep terrestrial subsurface.</title>
        <authorList>
            <person name="Abin C."/>
            <person name="Sankaranarayanan K."/>
            <person name="Garner C."/>
            <person name="Sindelar R."/>
            <person name="Kotary K."/>
            <person name="Garner R."/>
            <person name="Barclay S."/>
            <person name="Lawson P."/>
            <person name="Krumholz L."/>
        </authorList>
    </citation>
    <scope>NUCLEOTIDE SEQUENCE [LARGE SCALE GENOMIC DNA]</scope>
    <source>
        <strain evidence="3 4">SURF-1</strain>
    </source>
</reference>
<dbReference type="InterPro" id="IPR001173">
    <property type="entry name" value="Glyco_trans_2-like"/>
</dbReference>
<accession>A0ABT1UFP5</accession>
<dbReference type="CDD" id="cd00761">
    <property type="entry name" value="Glyco_tranf_GTA_type"/>
    <property type="match status" value="1"/>
</dbReference>
<feature type="domain" description="Glycosyltransferase 2-like" evidence="2">
    <location>
        <begin position="5"/>
        <end position="133"/>
    </location>
</feature>
<dbReference type="EMBL" id="JANIBM010000003">
    <property type="protein sequence ID" value="MCQ8180231.1"/>
    <property type="molecule type" value="Genomic_DNA"/>
</dbReference>
<keyword evidence="1" id="KW-0812">Transmembrane</keyword>
<protein>
    <submittedName>
        <fullName evidence="3">Glycosyltransferase</fullName>
    </submittedName>
</protein>
<feature type="transmembrane region" description="Helical" evidence="1">
    <location>
        <begin position="259"/>
        <end position="281"/>
    </location>
</feature>
<dbReference type="InterPro" id="IPR029044">
    <property type="entry name" value="Nucleotide-diphossugar_trans"/>
</dbReference>
<keyword evidence="1" id="KW-0472">Membrane</keyword>
<name>A0ABT1UFP5_9GAMM</name>
<dbReference type="Pfam" id="PF00535">
    <property type="entry name" value="Glycos_transf_2"/>
    <property type="match status" value="1"/>
</dbReference>
<dbReference type="RefSeq" id="WP_256609607.1">
    <property type="nucleotide sequence ID" value="NZ_JANIBM010000003.1"/>
</dbReference>
<dbReference type="PANTHER" id="PTHR22916">
    <property type="entry name" value="GLYCOSYLTRANSFERASE"/>
    <property type="match status" value="1"/>
</dbReference>
<proteinExistence type="predicted"/>
<gene>
    <name evidence="3" type="ORF">NP603_03835</name>
</gene>
<evidence type="ECO:0000313" key="4">
    <source>
        <dbReference type="Proteomes" id="UP001524569"/>
    </source>
</evidence>
<dbReference type="SUPFAM" id="SSF53448">
    <property type="entry name" value="Nucleotide-diphospho-sugar transferases"/>
    <property type="match status" value="1"/>
</dbReference>
<comment type="caution">
    <text evidence="3">The sequence shown here is derived from an EMBL/GenBank/DDBJ whole genome shotgun (WGS) entry which is preliminary data.</text>
</comment>
<dbReference type="PANTHER" id="PTHR22916:SF3">
    <property type="entry name" value="UDP-GLCNAC:BETAGAL BETA-1,3-N-ACETYLGLUCOSAMINYLTRANSFERASE-LIKE PROTEIN 1"/>
    <property type="match status" value="1"/>
</dbReference>
<dbReference type="Proteomes" id="UP001524569">
    <property type="component" value="Unassembled WGS sequence"/>
</dbReference>
<dbReference type="Gene3D" id="3.90.550.10">
    <property type="entry name" value="Spore Coat Polysaccharide Biosynthesis Protein SpsA, Chain A"/>
    <property type="match status" value="1"/>
</dbReference>
<evidence type="ECO:0000259" key="2">
    <source>
        <dbReference type="Pfam" id="PF00535"/>
    </source>
</evidence>
<keyword evidence="4" id="KW-1185">Reference proteome</keyword>
<sequence>MANVSVGIVSYNRPELLKRAIESAISQTYRDLEIIVSDNGSTDPRVRHIIDEFAANDPRIKCLFHPVNQGAFFNFRAALNAATGRYFIWLADDDYWCTEYLEHIVAKAEQSGAALIYGRCEIIDAETASDDRVVKEMATASSRVAAMANFVRLDTDAVFYGLFPTALGRRLAALLRFWRIPPKLAADWPFLEYNFVSYAFIFGLLSSGGYCNASSENTVHFVGGRAPFPHSPSLGWRHLWLLLMYVSVHLQMANRFAHAAYSAASWPGVLFSPVAVGYLFCRRLGMILSQRLNTLKKGLK</sequence>
<organism evidence="3 4">
    <name type="scientific">Methylomonas aurea</name>
    <dbReference type="NCBI Taxonomy" id="2952224"/>
    <lineage>
        <taxon>Bacteria</taxon>
        <taxon>Pseudomonadati</taxon>
        <taxon>Pseudomonadota</taxon>
        <taxon>Gammaproteobacteria</taxon>
        <taxon>Methylococcales</taxon>
        <taxon>Methylococcaceae</taxon>
        <taxon>Methylomonas</taxon>
    </lineage>
</organism>